<dbReference type="Proteomes" id="UP000321567">
    <property type="component" value="Unassembled WGS sequence"/>
</dbReference>
<evidence type="ECO:0000313" key="2">
    <source>
        <dbReference type="EMBL" id="GEO81026.1"/>
    </source>
</evidence>
<accession>A0A512H6D7</accession>
<dbReference type="EMBL" id="BJZO01000024">
    <property type="protein sequence ID" value="GEO81026.1"/>
    <property type="molecule type" value="Genomic_DNA"/>
</dbReference>
<dbReference type="Pfam" id="PF13343">
    <property type="entry name" value="SBP_bac_6"/>
    <property type="match status" value="1"/>
</dbReference>
<dbReference type="RefSeq" id="WP_147163068.1">
    <property type="nucleotide sequence ID" value="NZ_BJZO01000024.1"/>
</dbReference>
<dbReference type="AlphaFoldDB" id="A0A512H6D7"/>
<reference evidence="2 3" key="1">
    <citation type="submission" date="2019-07" db="EMBL/GenBank/DDBJ databases">
        <title>Whole genome shotgun sequence of Rhodospirillum oryzae NBRC 107573.</title>
        <authorList>
            <person name="Hosoyama A."/>
            <person name="Uohara A."/>
            <person name="Ohji S."/>
            <person name="Ichikawa N."/>
        </authorList>
    </citation>
    <scope>NUCLEOTIDE SEQUENCE [LARGE SCALE GENOMIC DNA]</scope>
    <source>
        <strain evidence="2 3">NBRC 107573</strain>
    </source>
</reference>
<proteinExistence type="predicted"/>
<name>A0A512H6D7_9PROT</name>
<dbReference type="OrthoDB" id="9766989at2"/>
<evidence type="ECO:0000313" key="3">
    <source>
        <dbReference type="Proteomes" id="UP000321567"/>
    </source>
</evidence>
<feature type="region of interest" description="Disordered" evidence="1">
    <location>
        <begin position="1"/>
        <end position="23"/>
    </location>
</feature>
<keyword evidence="3" id="KW-1185">Reference proteome</keyword>
<comment type="caution">
    <text evidence="2">The sequence shown here is derived from an EMBL/GenBank/DDBJ whole genome shotgun (WGS) entry which is preliminary data.</text>
</comment>
<evidence type="ECO:0000256" key="1">
    <source>
        <dbReference type="SAM" id="MobiDB-lite"/>
    </source>
</evidence>
<evidence type="ECO:0008006" key="4">
    <source>
        <dbReference type="Google" id="ProtNLM"/>
    </source>
</evidence>
<dbReference type="Gene3D" id="3.40.190.10">
    <property type="entry name" value="Periplasmic binding protein-like II"/>
    <property type="match status" value="1"/>
</dbReference>
<feature type="compositionally biased region" description="Basic and acidic residues" evidence="1">
    <location>
        <begin position="1"/>
        <end position="11"/>
    </location>
</feature>
<gene>
    <name evidence="2" type="ORF">ROR02_11570</name>
</gene>
<dbReference type="SUPFAM" id="SSF53850">
    <property type="entry name" value="Periplasmic binding protein-like II"/>
    <property type="match status" value="1"/>
</dbReference>
<protein>
    <recommendedName>
        <fullName evidence="4">ABC transporter substrate-binding protein</fullName>
    </recommendedName>
</protein>
<sequence length="343" mass="38074">MIPAEDMHFYDEPEFPEEEGAPPRRLDFLGITFPPMQREMRRRLHALYTRARVTGADQGQDIAWYVPRTVQDSFYAFLLTTPDPLDLPALALDGGLGHFARADFVRRWIDTPVFERKAQTIARPCLQGAGLEDPHGLFEVTGAGSWVILADLPRLNGRPVPRTWEDLLHPRYQRDILVNGTRGMISPVLMWNFYQDFGLDGLTALGRNTADIRGGAQMARYAGRPGPLGAALSILPRFWAFTVIHPETTRVVWPAEGAYATPQLVLRQRETTPGAALTHAFLTGPDWARGLDALGCASVRDDLGVPPLPGRVRWVGWDLVQSGRMGGERATLEAAFQQGLNAS</sequence>
<organism evidence="2 3">
    <name type="scientific">Pararhodospirillum oryzae</name>
    <dbReference type="NCBI Taxonomy" id="478448"/>
    <lineage>
        <taxon>Bacteria</taxon>
        <taxon>Pseudomonadati</taxon>
        <taxon>Pseudomonadota</taxon>
        <taxon>Alphaproteobacteria</taxon>
        <taxon>Rhodospirillales</taxon>
        <taxon>Rhodospirillaceae</taxon>
        <taxon>Pararhodospirillum</taxon>
    </lineage>
</organism>